<evidence type="ECO:0000256" key="4">
    <source>
        <dbReference type="ARBA" id="ARBA00004246"/>
    </source>
</evidence>
<evidence type="ECO:0000256" key="25">
    <source>
        <dbReference type="PROSITE-ProRule" id="PRU00192"/>
    </source>
</evidence>
<evidence type="ECO:0000256" key="6">
    <source>
        <dbReference type="ARBA" id="ARBA00004466"/>
    </source>
</evidence>
<dbReference type="GO" id="GO:0051015">
    <property type="term" value="F:actin filament binding"/>
    <property type="evidence" value="ECO:0007669"/>
    <property type="project" value="TreeGrafter"/>
</dbReference>
<dbReference type="GO" id="GO:0001726">
    <property type="term" value="C:ruffle"/>
    <property type="evidence" value="ECO:0007669"/>
    <property type="project" value="UniProtKB-SubCell"/>
</dbReference>
<evidence type="ECO:0000313" key="29">
    <source>
        <dbReference type="Proteomes" id="UP000283509"/>
    </source>
</evidence>
<evidence type="ECO:0000256" key="11">
    <source>
        <dbReference type="ARBA" id="ARBA00022443"/>
    </source>
</evidence>
<evidence type="ECO:0000256" key="19">
    <source>
        <dbReference type="ARBA" id="ARBA00023018"/>
    </source>
</evidence>
<evidence type="ECO:0000256" key="5">
    <source>
        <dbReference type="ARBA" id="ARBA00004279"/>
    </source>
</evidence>
<evidence type="ECO:0000256" key="23">
    <source>
        <dbReference type="ARBA" id="ARBA00023212"/>
    </source>
</evidence>
<evidence type="ECO:0000256" key="17">
    <source>
        <dbReference type="ARBA" id="ARBA00022824"/>
    </source>
</evidence>
<dbReference type="PRINTS" id="PR00499">
    <property type="entry name" value="P67PHOX"/>
</dbReference>
<keyword evidence="11 25" id="KW-0728">SH3 domain</keyword>
<dbReference type="AlphaFoldDB" id="A0A3R7PRV1"/>
<dbReference type="SMART" id="SM00326">
    <property type="entry name" value="SH3"/>
    <property type="match status" value="1"/>
</dbReference>
<feature type="coiled-coil region" evidence="26">
    <location>
        <begin position="1"/>
        <end position="28"/>
    </location>
</feature>
<keyword evidence="23" id="KW-0206">Cytoskeleton</keyword>
<dbReference type="PRINTS" id="PR00452">
    <property type="entry name" value="SH3DOMAIN"/>
</dbReference>
<dbReference type="GO" id="GO:0005886">
    <property type="term" value="C:plasma membrane"/>
    <property type="evidence" value="ECO:0007669"/>
    <property type="project" value="UniProtKB-SubCell"/>
</dbReference>
<comment type="caution">
    <text evidence="28">The sequence shown here is derived from an EMBL/GenBank/DDBJ whole genome shotgun (WGS) entry which is preliminary data.</text>
</comment>
<evidence type="ECO:0000256" key="1">
    <source>
        <dbReference type="ARBA" id="ARBA00004236"/>
    </source>
</evidence>
<evidence type="ECO:0000256" key="20">
    <source>
        <dbReference type="ARBA" id="ARBA00023054"/>
    </source>
</evidence>
<evidence type="ECO:0000256" key="26">
    <source>
        <dbReference type="SAM" id="Coils"/>
    </source>
</evidence>
<evidence type="ECO:0000256" key="15">
    <source>
        <dbReference type="ARBA" id="ARBA00022583"/>
    </source>
</evidence>
<evidence type="ECO:0000256" key="10">
    <source>
        <dbReference type="ARBA" id="ARBA00004600"/>
    </source>
</evidence>
<dbReference type="GO" id="GO:0016477">
    <property type="term" value="P:cell migration"/>
    <property type="evidence" value="ECO:0007669"/>
    <property type="project" value="TreeGrafter"/>
</dbReference>
<dbReference type="Gene3D" id="2.30.30.40">
    <property type="entry name" value="SH3 Domains"/>
    <property type="match status" value="1"/>
</dbReference>
<evidence type="ECO:0000256" key="2">
    <source>
        <dbReference type="ARBA" id="ARBA00004240"/>
    </source>
</evidence>
<evidence type="ECO:0000256" key="14">
    <source>
        <dbReference type="ARBA" id="ARBA00022553"/>
    </source>
</evidence>
<dbReference type="PANTHER" id="PTHR10829">
    <property type="entry name" value="CORTACTIN AND DREBRIN"/>
    <property type="match status" value="1"/>
</dbReference>
<keyword evidence="13" id="KW-0963">Cytoplasm</keyword>
<evidence type="ECO:0000256" key="18">
    <source>
        <dbReference type="ARBA" id="ARBA00022949"/>
    </source>
</evidence>
<organism evidence="28 29">
    <name type="scientific">Penaeus vannamei</name>
    <name type="common">Whiteleg shrimp</name>
    <name type="synonym">Litopenaeus vannamei</name>
    <dbReference type="NCBI Taxonomy" id="6689"/>
    <lineage>
        <taxon>Eukaryota</taxon>
        <taxon>Metazoa</taxon>
        <taxon>Ecdysozoa</taxon>
        <taxon>Arthropoda</taxon>
        <taxon>Crustacea</taxon>
        <taxon>Multicrustacea</taxon>
        <taxon>Malacostraca</taxon>
        <taxon>Eumalacostraca</taxon>
        <taxon>Eucarida</taxon>
        <taxon>Decapoda</taxon>
        <taxon>Dendrobranchiata</taxon>
        <taxon>Penaeoidea</taxon>
        <taxon>Penaeidae</taxon>
        <taxon>Penaeus</taxon>
    </lineage>
</organism>
<dbReference type="GO" id="GO:0030864">
    <property type="term" value="C:cortical actin cytoskeleton"/>
    <property type="evidence" value="ECO:0007669"/>
    <property type="project" value="TreeGrafter"/>
</dbReference>
<keyword evidence="20 26" id="KW-0175">Coiled coil</keyword>
<feature type="non-terminal residue" evidence="28">
    <location>
        <position position="1"/>
    </location>
</feature>
<dbReference type="FunFam" id="2.30.30.40:FF:000087">
    <property type="entry name" value="Src substrate cortactin"/>
    <property type="match status" value="1"/>
</dbReference>
<accession>A0A3R7PRV1</accession>
<feature type="domain" description="SH3" evidence="27">
    <location>
        <begin position="50"/>
        <end position="109"/>
    </location>
</feature>
<keyword evidence="15" id="KW-0254">Endocytosis</keyword>
<keyword evidence="19" id="KW-0770">Synapse</keyword>
<keyword evidence="21" id="KW-0472">Membrane</keyword>
<evidence type="ECO:0000256" key="22">
    <source>
        <dbReference type="ARBA" id="ARBA00023176"/>
    </source>
</evidence>
<evidence type="ECO:0000256" key="12">
    <source>
        <dbReference type="ARBA" id="ARBA00022475"/>
    </source>
</evidence>
<dbReference type="GO" id="GO:0030027">
    <property type="term" value="C:lamellipodium"/>
    <property type="evidence" value="ECO:0007669"/>
    <property type="project" value="UniProtKB-SubCell"/>
</dbReference>
<keyword evidence="14" id="KW-0597">Phosphoprotein</keyword>
<evidence type="ECO:0000256" key="3">
    <source>
        <dbReference type="ARBA" id="ARBA00004245"/>
    </source>
</evidence>
<evidence type="ECO:0000256" key="24">
    <source>
        <dbReference type="ARBA" id="ARBA00023273"/>
    </source>
</evidence>
<keyword evidence="18" id="KW-0965">Cell junction</keyword>
<dbReference type="CDD" id="cd11959">
    <property type="entry name" value="SH3_Cortactin"/>
    <property type="match status" value="1"/>
</dbReference>
<dbReference type="PANTHER" id="PTHR10829:SF23">
    <property type="entry name" value="CORTACTIN, ISOFORM A"/>
    <property type="match status" value="1"/>
</dbReference>
<proteinExistence type="predicted"/>
<evidence type="ECO:0000313" key="28">
    <source>
        <dbReference type="EMBL" id="ROT80611.1"/>
    </source>
</evidence>
<reference evidence="28 29" key="2">
    <citation type="submission" date="2019-01" db="EMBL/GenBank/DDBJ databases">
        <title>The decoding of complex shrimp genome reveals the adaptation for benthos swimmer, frequently molting mechanism and breeding impact on genome.</title>
        <authorList>
            <person name="Sun Y."/>
            <person name="Gao Y."/>
            <person name="Yu Y."/>
        </authorList>
    </citation>
    <scope>NUCLEOTIDE SEQUENCE [LARGE SCALE GENOMIC DNA]</scope>
    <source>
        <tissue evidence="28">Muscle</tissue>
    </source>
</reference>
<evidence type="ECO:0000256" key="7">
    <source>
        <dbReference type="ARBA" id="ARBA00004510"/>
    </source>
</evidence>
<keyword evidence="24" id="KW-0966">Cell projection</keyword>
<evidence type="ECO:0000256" key="8">
    <source>
        <dbReference type="ARBA" id="ARBA00004544"/>
    </source>
</evidence>
<dbReference type="GO" id="GO:0030427">
    <property type="term" value="C:site of polarized growth"/>
    <property type="evidence" value="ECO:0007669"/>
    <property type="project" value="TreeGrafter"/>
</dbReference>
<dbReference type="InterPro" id="IPR036028">
    <property type="entry name" value="SH3-like_dom_sf"/>
</dbReference>
<reference evidence="28 29" key="1">
    <citation type="submission" date="2018-04" db="EMBL/GenBank/DDBJ databases">
        <authorList>
            <person name="Zhang X."/>
            <person name="Yuan J."/>
            <person name="Li F."/>
            <person name="Xiang J."/>
        </authorList>
    </citation>
    <scope>NUCLEOTIDE SEQUENCE [LARGE SCALE GENOMIC DNA]</scope>
    <source>
        <tissue evidence="28">Muscle</tissue>
    </source>
</reference>
<comment type="subcellular location">
    <subcellularLocation>
        <location evidence="4">Cell junction</location>
        <location evidence="4">Focal adhesion</location>
    </subcellularLocation>
    <subcellularLocation>
        <location evidence="1">Cell membrane</location>
    </subcellularLocation>
    <subcellularLocation>
        <location evidence="5">Cell projection</location>
        <location evidence="5">Dendrite</location>
    </subcellularLocation>
    <subcellularLocation>
        <location evidence="9">Cell projection</location>
        <location evidence="9">Dendritic spine</location>
    </subcellularLocation>
    <subcellularLocation>
        <location evidence="7">Cell projection</location>
        <location evidence="7">Lamellipodium</location>
    </subcellularLocation>
    <subcellularLocation>
        <location evidence="6">Cell projection</location>
        <location evidence="6">Ruffle</location>
    </subcellularLocation>
    <subcellularLocation>
        <location evidence="8">Cytoplasm</location>
        <location evidence="8">Cell cortex</location>
    </subcellularLocation>
    <subcellularLocation>
        <location evidence="3">Cytoplasm</location>
        <location evidence="3">Cytoskeleton</location>
    </subcellularLocation>
    <subcellularLocation>
        <location evidence="2">Endoplasmic reticulum</location>
    </subcellularLocation>
    <subcellularLocation>
        <location evidence="10">Membrane</location>
        <location evidence="10">Clathrin-coated pit</location>
    </subcellularLocation>
</comment>
<evidence type="ECO:0000256" key="16">
    <source>
        <dbReference type="ARBA" id="ARBA00022737"/>
    </source>
</evidence>
<dbReference type="GO" id="GO:0005783">
    <property type="term" value="C:endoplasmic reticulum"/>
    <property type="evidence" value="ECO:0007669"/>
    <property type="project" value="UniProtKB-SubCell"/>
</dbReference>
<keyword evidence="16" id="KW-0677">Repeat</keyword>
<dbReference type="GO" id="GO:0006897">
    <property type="term" value="P:endocytosis"/>
    <property type="evidence" value="ECO:0007669"/>
    <property type="project" value="UniProtKB-KW"/>
</dbReference>
<dbReference type="InterPro" id="IPR035716">
    <property type="entry name" value="Cortactin_SH3"/>
</dbReference>
<dbReference type="GO" id="GO:0005925">
    <property type="term" value="C:focal adhesion"/>
    <property type="evidence" value="ECO:0007669"/>
    <property type="project" value="UniProtKB-SubCell"/>
</dbReference>
<evidence type="ECO:0000256" key="9">
    <source>
        <dbReference type="ARBA" id="ARBA00004552"/>
    </source>
</evidence>
<dbReference type="Proteomes" id="UP000283509">
    <property type="component" value="Unassembled WGS sequence"/>
</dbReference>
<keyword evidence="12" id="KW-1003">Cell membrane</keyword>
<dbReference type="STRING" id="6689.A0A3R7PRV1"/>
<evidence type="ECO:0000256" key="21">
    <source>
        <dbReference type="ARBA" id="ARBA00023136"/>
    </source>
</evidence>
<keyword evidence="17" id="KW-0256">Endoplasmic reticulum</keyword>
<name>A0A3R7PRV1_PENVA</name>
<dbReference type="Pfam" id="PF14604">
    <property type="entry name" value="SH3_9"/>
    <property type="match status" value="1"/>
</dbReference>
<dbReference type="PROSITE" id="PS50002">
    <property type="entry name" value="SH3"/>
    <property type="match status" value="1"/>
</dbReference>
<evidence type="ECO:0000259" key="27">
    <source>
        <dbReference type="PROSITE" id="PS50002"/>
    </source>
</evidence>
<dbReference type="SUPFAM" id="SSF50044">
    <property type="entry name" value="SH3-domain"/>
    <property type="match status" value="1"/>
</dbReference>
<gene>
    <name evidence="28" type="ORF">C7M84_000656</name>
</gene>
<dbReference type="GO" id="GO:0005884">
    <property type="term" value="C:actin filament"/>
    <property type="evidence" value="ECO:0007669"/>
    <property type="project" value="TreeGrafter"/>
</dbReference>
<dbReference type="GO" id="GO:0005905">
    <property type="term" value="C:clathrin-coated pit"/>
    <property type="evidence" value="ECO:0007669"/>
    <property type="project" value="UniProtKB-SubCell"/>
</dbReference>
<dbReference type="InterPro" id="IPR001452">
    <property type="entry name" value="SH3_domain"/>
</dbReference>
<dbReference type="GO" id="GO:0030833">
    <property type="term" value="P:regulation of actin filament polymerization"/>
    <property type="evidence" value="ECO:0007669"/>
    <property type="project" value="TreeGrafter"/>
</dbReference>
<protein>
    <submittedName>
        <fullName evidence="28">Putative src substrate cortactin</fullName>
    </submittedName>
</protein>
<evidence type="ECO:0000256" key="13">
    <source>
        <dbReference type="ARBA" id="ARBA00022490"/>
    </source>
</evidence>
<dbReference type="GO" id="GO:0043197">
    <property type="term" value="C:dendritic spine"/>
    <property type="evidence" value="ECO:0007669"/>
    <property type="project" value="UniProtKB-SubCell"/>
</dbReference>
<dbReference type="OrthoDB" id="5971719at2759"/>
<dbReference type="EMBL" id="QCYY01001100">
    <property type="protein sequence ID" value="ROT80611.1"/>
    <property type="molecule type" value="Genomic_DNA"/>
</dbReference>
<keyword evidence="22" id="KW-0168">Coated pit</keyword>
<sequence>AEREAAEEAAARAEKERLEAEVRRQEQLLMGNPQIPAAEVADAPEAQDEGMGITAFALYDYQAADTDEISFDPDDIITNIEMIDEGWWRGWCNGQYGLFPANYVQVHSPTQ</sequence>
<keyword evidence="29" id="KW-1185">Reference proteome</keyword>